<dbReference type="HOGENOM" id="CLU_013226_1_0_1"/>
<feature type="region of interest" description="Disordered" evidence="2">
    <location>
        <begin position="427"/>
        <end position="549"/>
    </location>
</feature>
<name>N1J896_BLUG1</name>
<dbReference type="InterPro" id="IPR035979">
    <property type="entry name" value="RBD_domain_sf"/>
</dbReference>
<sequence length="811" mass="89624">MTSIHPNPSPAIKATASSSSHPDLNQSPSISNSPASSFSDAYKEDAQMANVKNGDSTLIDDDYAMTFDSDGEELSDRQDTRDILQENFEPGIVSLPSIVSATTPSSTYPSQKPDAIELPHPGASAVHPPHLNRTTHIDQASEAPAFTVNHNSTNPAQIPIATTSTFTNNEMPSARPQAFDDLTASGIDIQQLLDNITANAEKPDSPYLKNHSLPMHASLPPRPTVSQSRNHPDEAPKYFVGTPGLPPASSSYRPPGGISSLVAAGAPGTSTDPRGGLPPPPSASFRGPLSATTSTSPTTYISVNQSSVTDLANYVDNDDGDDFETKWAPKIQKMYDEFLEDERRYVTEGMWDRFPVGSRLFIGRFNSSDEKVTKRDLFHIFHHYGKIAQISIKQAYGFVQFLHSDHCYKALDSEQGAEVRGRKMHLEISKPQKNTRNAQHAASSTGQRNKSPDRSANGRNNRNNDRFDRMTVAARSDEQGRSLRTRDDYRPARPASPPRSSNFRGRDAYIPNLRDTHDARDRRRSRSPYNHRDNGKYRERSLSPRARDEADDIEMLIPRRDPRDVPDMQIILLEQLDRQFVSWVESEVRGRGVKVEVMFLSPRVPVEMVIRRQILEGVYAVSRLDVSSQNCSKIPLQVFDRQGGANDVRFDEYQDLDPKIAGELVLRAKQSQPLGLSQAPPFAQTPFVSPTYQNTAVPATANLASLVGSLDNATLQKLLETLNTPQQQQNAPQANASSVDLVSLLGGFKQNPTIQNYAPPITSIEQYSNAAHPGQNPYISNNSATAYNQSQPHQPAQQVQNIMAQLARFRQ</sequence>
<evidence type="ECO:0000256" key="2">
    <source>
        <dbReference type="SAM" id="MobiDB-lite"/>
    </source>
</evidence>
<gene>
    <name evidence="4" type="ORF">BGHDH14_bgh04325</name>
</gene>
<feature type="domain" description="RRM" evidence="3">
    <location>
        <begin position="358"/>
        <end position="431"/>
    </location>
</feature>
<feature type="region of interest" description="Disordered" evidence="2">
    <location>
        <begin position="1"/>
        <end position="78"/>
    </location>
</feature>
<feature type="compositionally biased region" description="Polar residues" evidence="2">
    <location>
        <begin position="431"/>
        <end position="449"/>
    </location>
</feature>
<dbReference type="GO" id="GO:0003723">
    <property type="term" value="F:RNA binding"/>
    <property type="evidence" value="ECO:0007669"/>
    <property type="project" value="UniProtKB-UniRule"/>
</dbReference>
<dbReference type="AlphaFoldDB" id="N1J896"/>
<dbReference type="PANTHER" id="PTHR23295:SF6">
    <property type="entry name" value="NEOSIN, ISOFORM A"/>
    <property type="match status" value="1"/>
</dbReference>
<feature type="compositionally biased region" description="Basic and acidic residues" evidence="2">
    <location>
        <begin position="530"/>
        <end position="548"/>
    </location>
</feature>
<keyword evidence="1" id="KW-0694">RNA-binding</keyword>
<dbReference type="InParanoid" id="N1J896"/>
<protein>
    <submittedName>
        <fullName evidence="4">RNA-binding protein (Nab3)</fullName>
    </submittedName>
</protein>
<feature type="compositionally biased region" description="Basic and acidic residues" evidence="2">
    <location>
        <begin position="462"/>
        <end position="491"/>
    </location>
</feature>
<feature type="region of interest" description="Disordered" evidence="2">
    <location>
        <begin position="200"/>
        <end position="298"/>
    </location>
</feature>
<evidence type="ECO:0000256" key="1">
    <source>
        <dbReference type="PROSITE-ProRule" id="PRU00176"/>
    </source>
</evidence>
<dbReference type="Gene3D" id="3.30.70.330">
    <property type="match status" value="1"/>
</dbReference>
<proteinExistence type="predicted"/>
<dbReference type="Pfam" id="PF00076">
    <property type="entry name" value="RRM_1"/>
    <property type="match status" value="1"/>
</dbReference>
<reference evidence="4 5" key="1">
    <citation type="journal article" date="2010" name="Science">
        <title>Genome expansion and gene loss in powdery mildew fungi reveal tradeoffs in extreme parasitism.</title>
        <authorList>
            <person name="Spanu P.D."/>
            <person name="Abbott J.C."/>
            <person name="Amselem J."/>
            <person name="Burgis T.A."/>
            <person name="Soanes D.M."/>
            <person name="Stueber K."/>
            <person name="Ver Loren van Themaat E."/>
            <person name="Brown J.K.M."/>
            <person name="Butcher S.A."/>
            <person name="Gurr S.J."/>
            <person name="Lebrun M.-H."/>
            <person name="Ridout C.J."/>
            <person name="Schulze-Lefert P."/>
            <person name="Talbot N.J."/>
            <person name="Ahmadinejad N."/>
            <person name="Ametz C."/>
            <person name="Barton G.R."/>
            <person name="Benjdia M."/>
            <person name="Bidzinski P."/>
            <person name="Bindschedler L.V."/>
            <person name="Both M."/>
            <person name="Brewer M.T."/>
            <person name="Cadle-Davidson L."/>
            <person name="Cadle-Davidson M.M."/>
            <person name="Collemare J."/>
            <person name="Cramer R."/>
            <person name="Frenkel O."/>
            <person name="Godfrey D."/>
            <person name="Harriman J."/>
            <person name="Hoede C."/>
            <person name="King B.C."/>
            <person name="Klages S."/>
            <person name="Kleemann J."/>
            <person name="Knoll D."/>
            <person name="Koti P.S."/>
            <person name="Kreplak J."/>
            <person name="Lopez-Ruiz F.J."/>
            <person name="Lu X."/>
            <person name="Maekawa T."/>
            <person name="Mahanil S."/>
            <person name="Micali C."/>
            <person name="Milgroom M.G."/>
            <person name="Montana G."/>
            <person name="Noir S."/>
            <person name="O'Connell R.J."/>
            <person name="Oberhaensli S."/>
            <person name="Parlange F."/>
            <person name="Pedersen C."/>
            <person name="Quesneville H."/>
            <person name="Reinhardt R."/>
            <person name="Rott M."/>
            <person name="Sacristan S."/>
            <person name="Schmidt S.M."/>
            <person name="Schoen M."/>
            <person name="Skamnioti P."/>
            <person name="Sommer H."/>
            <person name="Stephens A."/>
            <person name="Takahara H."/>
            <person name="Thordal-Christensen H."/>
            <person name="Vigouroux M."/>
            <person name="Wessling R."/>
            <person name="Wicker T."/>
            <person name="Panstruga R."/>
        </authorList>
    </citation>
    <scope>NUCLEOTIDE SEQUENCE [LARGE SCALE GENOMIC DNA]</scope>
    <source>
        <strain evidence="4">DH14</strain>
    </source>
</reference>
<feature type="compositionally biased region" description="Acidic residues" evidence="2">
    <location>
        <begin position="58"/>
        <end position="73"/>
    </location>
</feature>
<dbReference type="PANTHER" id="PTHR23295">
    <property type="entry name" value="NUCLEAR RECEPTOR COACTIVATOR 5-RELATED"/>
    <property type="match status" value="1"/>
</dbReference>
<dbReference type="OrthoDB" id="10044938at2759"/>
<dbReference type="EMBL" id="CAUH01001634">
    <property type="protein sequence ID" value="CCU75754.1"/>
    <property type="molecule type" value="Genomic_DNA"/>
</dbReference>
<dbReference type="InterPro" id="IPR052600">
    <property type="entry name" value="Nuc_rcpt_coact/corep"/>
</dbReference>
<evidence type="ECO:0000259" key="3">
    <source>
        <dbReference type="PROSITE" id="PS50102"/>
    </source>
</evidence>
<organism evidence="4 5">
    <name type="scientific">Blumeria graminis f. sp. hordei (strain DH14)</name>
    <name type="common">Barley powdery mildew</name>
    <name type="synonym">Oidium monilioides f. sp. hordei</name>
    <dbReference type="NCBI Taxonomy" id="546991"/>
    <lineage>
        <taxon>Eukaryota</taxon>
        <taxon>Fungi</taxon>
        <taxon>Dikarya</taxon>
        <taxon>Ascomycota</taxon>
        <taxon>Pezizomycotina</taxon>
        <taxon>Leotiomycetes</taxon>
        <taxon>Erysiphales</taxon>
        <taxon>Erysiphaceae</taxon>
        <taxon>Blumeria</taxon>
        <taxon>Blumeria hordei</taxon>
    </lineage>
</organism>
<dbReference type="eggNOG" id="KOG0118">
    <property type="taxonomic scope" value="Eukaryota"/>
</dbReference>
<dbReference type="InterPro" id="IPR012677">
    <property type="entry name" value="Nucleotide-bd_a/b_plait_sf"/>
</dbReference>
<dbReference type="STRING" id="546991.N1J896"/>
<dbReference type="SMART" id="SM00360">
    <property type="entry name" value="RRM"/>
    <property type="match status" value="1"/>
</dbReference>
<dbReference type="Proteomes" id="UP000015441">
    <property type="component" value="Unassembled WGS sequence"/>
</dbReference>
<accession>N1J896</accession>
<feature type="region of interest" description="Disordered" evidence="2">
    <location>
        <begin position="103"/>
        <end position="131"/>
    </location>
</feature>
<evidence type="ECO:0000313" key="4">
    <source>
        <dbReference type="EMBL" id="CCU75754.1"/>
    </source>
</evidence>
<comment type="caution">
    <text evidence="4">The sequence shown here is derived from an EMBL/GenBank/DDBJ whole genome shotgun (WGS) entry which is preliminary data.</text>
</comment>
<dbReference type="PROSITE" id="PS50102">
    <property type="entry name" value="RRM"/>
    <property type="match status" value="1"/>
</dbReference>
<keyword evidence="5" id="KW-1185">Reference proteome</keyword>
<dbReference type="SUPFAM" id="SSF54928">
    <property type="entry name" value="RNA-binding domain, RBD"/>
    <property type="match status" value="1"/>
</dbReference>
<evidence type="ECO:0000313" key="5">
    <source>
        <dbReference type="Proteomes" id="UP000015441"/>
    </source>
</evidence>
<dbReference type="InterPro" id="IPR000504">
    <property type="entry name" value="RRM_dom"/>
</dbReference>
<feature type="compositionally biased region" description="Polar residues" evidence="2">
    <location>
        <begin position="15"/>
        <end position="26"/>
    </location>
</feature>
<feature type="compositionally biased region" description="Low complexity" evidence="2">
    <location>
        <begin position="27"/>
        <end position="39"/>
    </location>
</feature>